<name>A0A5B7FCF6_PORTR</name>
<feature type="compositionally biased region" description="Basic and acidic residues" evidence="1">
    <location>
        <begin position="124"/>
        <end position="135"/>
    </location>
</feature>
<gene>
    <name evidence="2" type="ORF">E2C01_035798</name>
</gene>
<reference evidence="2 3" key="1">
    <citation type="submission" date="2019-05" db="EMBL/GenBank/DDBJ databases">
        <title>Another draft genome of Portunus trituberculatus and its Hox gene families provides insights of decapod evolution.</title>
        <authorList>
            <person name="Jeong J.-H."/>
            <person name="Song I."/>
            <person name="Kim S."/>
            <person name="Choi T."/>
            <person name="Kim D."/>
            <person name="Ryu S."/>
            <person name="Kim W."/>
        </authorList>
    </citation>
    <scope>NUCLEOTIDE SEQUENCE [LARGE SCALE GENOMIC DNA]</scope>
    <source>
        <tissue evidence="2">Muscle</tissue>
    </source>
</reference>
<evidence type="ECO:0000256" key="1">
    <source>
        <dbReference type="SAM" id="MobiDB-lite"/>
    </source>
</evidence>
<proteinExistence type="predicted"/>
<dbReference type="AlphaFoldDB" id="A0A5B7FCF6"/>
<feature type="compositionally biased region" description="Low complexity" evidence="1">
    <location>
        <begin position="136"/>
        <end position="148"/>
    </location>
</feature>
<comment type="caution">
    <text evidence="2">The sequence shown here is derived from an EMBL/GenBank/DDBJ whole genome shotgun (WGS) entry which is preliminary data.</text>
</comment>
<protein>
    <submittedName>
        <fullName evidence="2">Uncharacterized protein</fullName>
    </submittedName>
</protein>
<sequence length="192" mass="21055">MRCLGRSSSVCCLSSSGLHTKLSSQCFAGCSSEPAAALFFAYFSSELPWSVFTFSLAPRCCYMVLHSSILGSRWFICPGIRQPRLQMADPAGLHDSPLRPFIRSASPPRGRKCPSKDGAWTDDQQGKRDRRDPGRDSALQLASDSALAGPSQPRDVNSAGAELTTLIFIGLWKNWRGTFIVRRRKVSPSLTV</sequence>
<accession>A0A5B7FCF6</accession>
<evidence type="ECO:0000313" key="2">
    <source>
        <dbReference type="EMBL" id="MPC42184.1"/>
    </source>
</evidence>
<feature type="region of interest" description="Disordered" evidence="1">
    <location>
        <begin position="89"/>
        <end position="155"/>
    </location>
</feature>
<dbReference type="Proteomes" id="UP000324222">
    <property type="component" value="Unassembled WGS sequence"/>
</dbReference>
<organism evidence="2 3">
    <name type="scientific">Portunus trituberculatus</name>
    <name type="common">Swimming crab</name>
    <name type="synonym">Neptunus trituberculatus</name>
    <dbReference type="NCBI Taxonomy" id="210409"/>
    <lineage>
        <taxon>Eukaryota</taxon>
        <taxon>Metazoa</taxon>
        <taxon>Ecdysozoa</taxon>
        <taxon>Arthropoda</taxon>
        <taxon>Crustacea</taxon>
        <taxon>Multicrustacea</taxon>
        <taxon>Malacostraca</taxon>
        <taxon>Eumalacostraca</taxon>
        <taxon>Eucarida</taxon>
        <taxon>Decapoda</taxon>
        <taxon>Pleocyemata</taxon>
        <taxon>Brachyura</taxon>
        <taxon>Eubrachyura</taxon>
        <taxon>Portunoidea</taxon>
        <taxon>Portunidae</taxon>
        <taxon>Portuninae</taxon>
        <taxon>Portunus</taxon>
    </lineage>
</organism>
<keyword evidence="3" id="KW-1185">Reference proteome</keyword>
<dbReference type="EMBL" id="VSRR010005338">
    <property type="protein sequence ID" value="MPC42184.1"/>
    <property type="molecule type" value="Genomic_DNA"/>
</dbReference>
<evidence type="ECO:0000313" key="3">
    <source>
        <dbReference type="Proteomes" id="UP000324222"/>
    </source>
</evidence>